<dbReference type="Proteomes" id="UP000007500">
    <property type="component" value="Segment"/>
</dbReference>
<gene>
    <name evidence="1" type="primary">38</name>
</gene>
<dbReference type="OrthoDB" id="15670at10239"/>
<dbReference type="GeneID" id="10228748"/>
<reference evidence="1 2" key="1">
    <citation type="journal article" date="2011" name="MBio">
        <title>Evidence of a dominant lineage of Vibrio cholerae-specific lytic bacteriophages shed by cholera patients over a 10-year period in Dhaka, Bangladesh.</title>
        <authorList>
            <person name="Seed K.D."/>
            <person name="Bodi K.L."/>
            <person name="Kropinski A.M."/>
            <person name="Ackermann H.W."/>
            <person name="Calderwood S.B."/>
            <person name="Qadri F."/>
            <person name="Camilli A."/>
        </authorList>
    </citation>
    <scope>NUCLEOTIDE SEQUENCE [LARGE SCALE GENOMIC DNA]</scope>
</reference>
<organism evidence="1 2">
    <name type="scientific">Vibrio phage ICP2</name>
    <dbReference type="NCBI Taxonomy" id="979533"/>
    <lineage>
        <taxon>Viruses</taxon>
        <taxon>Duplodnaviria</taxon>
        <taxon>Heunggongvirae</taxon>
        <taxon>Uroviricota</taxon>
        <taxon>Caudoviricetes</taxon>
        <taxon>Zobellviridae</taxon>
        <taxon>Icepovirus</taxon>
        <taxon>Icepovirus bengalense</taxon>
    </lineage>
</organism>
<accession>F1D0P7</accession>
<proteinExistence type="predicted"/>
<sequence>MNKSRVSNWMPFIVFINQLETVMKYYIESRLTHYPSIFPTVAAVLEHLFAVLGNGEDMNNKGYIRGNYQCGESYNFGEPVPLTHIYSWSTTEEFQPFRKFAGCRDVGFKDAAQYFIDCVMLTPDEIEGVKPWKDNIDVVKSVLLNTPTITDEYESPDDTDKFLSKLDGAKITNEHGGCDLTKKQPNSVRKVWFFDVQWSDCPEFVEKEVRESWSDFSLGNDHYFWKTEVDEELFDRYPNIYFWLKHKGVPEGEQVLVHWWW</sequence>
<dbReference type="RefSeq" id="YP_004251209.1">
    <property type="nucleotide sequence ID" value="NC_015158.1"/>
</dbReference>
<dbReference type="EMBL" id="HQ641345">
    <property type="protein sequence ID" value="ADX87720.1"/>
    <property type="molecule type" value="Genomic_DNA"/>
</dbReference>
<name>F1D0P7_9CAUD</name>
<keyword evidence="2" id="KW-1185">Reference proteome</keyword>
<protein>
    <submittedName>
        <fullName evidence="1">Uncharacterized protein 38</fullName>
    </submittedName>
</protein>
<evidence type="ECO:0000313" key="1">
    <source>
        <dbReference type="EMBL" id="ADX87720.1"/>
    </source>
</evidence>
<evidence type="ECO:0000313" key="2">
    <source>
        <dbReference type="Proteomes" id="UP000007500"/>
    </source>
</evidence>
<dbReference type="KEGG" id="vg:10228748"/>